<name>A0A158B7G7_9BURK</name>
<organism evidence="1 2">
    <name type="scientific">Caballeronia temeraria</name>
    <dbReference type="NCBI Taxonomy" id="1777137"/>
    <lineage>
        <taxon>Bacteria</taxon>
        <taxon>Pseudomonadati</taxon>
        <taxon>Pseudomonadota</taxon>
        <taxon>Betaproteobacteria</taxon>
        <taxon>Burkholderiales</taxon>
        <taxon>Burkholderiaceae</taxon>
        <taxon>Caballeronia</taxon>
    </lineage>
</organism>
<dbReference type="Proteomes" id="UP000054624">
    <property type="component" value="Unassembled WGS sequence"/>
</dbReference>
<accession>A0A158B7G7</accession>
<dbReference type="RefSeq" id="WP_061161568.1">
    <property type="nucleotide sequence ID" value="NZ_FCOI02000012.1"/>
</dbReference>
<dbReference type="AlphaFoldDB" id="A0A158B7G7"/>
<gene>
    <name evidence="1" type="ORF">AWB76_03749</name>
</gene>
<reference evidence="2" key="1">
    <citation type="submission" date="2016-01" db="EMBL/GenBank/DDBJ databases">
        <authorList>
            <person name="Peeters Charlotte."/>
        </authorList>
    </citation>
    <scope>NUCLEOTIDE SEQUENCE [LARGE SCALE GENOMIC DNA]</scope>
</reference>
<dbReference type="OrthoDB" id="9028706at2"/>
<keyword evidence="2" id="KW-1185">Reference proteome</keyword>
<proteinExistence type="predicted"/>
<protein>
    <submittedName>
        <fullName evidence="1">Uncharacterized protein</fullName>
    </submittedName>
</protein>
<evidence type="ECO:0000313" key="2">
    <source>
        <dbReference type="Proteomes" id="UP000054624"/>
    </source>
</evidence>
<evidence type="ECO:0000313" key="1">
    <source>
        <dbReference type="EMBL" id="SAK66012.1"/>
    </source>
</evidence>
<sequence>MRATILSHEKPSDASSVEVHRFNFRIEDDESRPMLESISLRTARVLVAHFEDGNAFLRMLRAICAARCDEYDDLLGRVYTDHPG</sequence>
<dbReference type="EMBL" id="FCOI02000012">
    <property type="protein sequence ID" value="SAK66012.1"/>
    <property type="molecule type" value="Genomic_DNA"/>
</dbReference>